<evidence type="ECO:0000313" key="2">
    <source>
        <dbReference type="Proteomes" id="UP000308600"/>
    </source>
</evidence>
<organism evidence="1 2">
    <name type="scientific">Pluteus cervinus</name>
    <dbReference type="NCBI Taxonomy" id="181527"/>
    <lineage>
        <taxon>Eukaryota</taxon>
        <taxon>Fungi</taxon>
        <taxon>Dikarya</taxon>
        <taxon>Basidiomycota</taxon>
        <taxon>Agaricomycotina</taxon>
        <taxon>Agaricomycetes</taxon>
        <taxon>Agaricomycetidae</taxon>
        <taxon>Agaricales</taxon>
        <taxon>Pluteineae</taxon>
        <taxon>Pluteaceae</taxon>
        <taxon>Pluteus</taxon>
    </lineage>
</organism>
<dbReference type="EMBL" id="ML208409">
    <property type="protein sequence ID" value="TFK66314.1"/>
    <property type="molecule type" value="Genomic_DNA"/>
</dbReference>
<name>A0ACD3ALU6_9AGAR</name>
<proteinExistence type="predicted"/>
<keyword evidence="2" id="KW-1185">Reference proteome</keyword>
<evidence type="ECO:0000313" key="1">
    <source>
        <dbReference type="EMBL" id="TFK66314.1"/>
    </source>
</evidence>
<dbReference type="Proteomes" id="UP000308600">
    <property type="component" value="Unassembled WGS sequence"/>
</dbReference>
<accession>A0ACD3ALU6</accession>
<sequence>MEKISRNPSILLQVLNFIPSGCRLASMLVCKAWSEVALDLLWHEVGVKNFYHFFNILAPLQKCSNEESLYEFERALTMADWTRFGRYNRRVRVIYLSALFVRCRKRLNQRAYDELALSQPPSGITPNVTTLRVNTGYGNLLPLFLTQRVKTLQLDLFYPKNFREAEDPLHNRLDTLHYLSSKLTRLRELTFEVSGYYKLIRTCRELQSSHTIQQEESAICELIRKQRDLRVLSLPSCWFTTRIAEAAASLPHLQKILRNSTDGNPLDTLTFNPALADIFSPFSSLRELSLVLPYPKFLQFILGWIPAEHPNPNLKQLTIQSQVLESSETMQQLLEALVVRCPSLSALGLSSLRTSDQMPCMNHGPYLYGEDLPVRQAQPYWILEDLLPFRVRLNTISPLFTLKSLISCDLHHHLPPVFSLTDLEAIACNFSQIQRLDLFSDPYPIALGIHEGTRHFDEIMRDPTAYETKQIPKLEHILQTFGLHCPKLQELGVFGSPDVGFGTENVKDEDVSDPSITADFDSSTTVSGRPTTKVQYFPALTRLSLGTSPCASDASLTAVVLSEYLSPSTRITTAKAEPWFRDNMVYRGTYAQRLARGGWVSYPPQSITQNDIDGIRIEAPSLPEYQPWKFFQHGKPFHDLQALLFDGTGERLVFDPKMFLDDPVMCGTLARAGKVSDSRRWMPGVSLVEGQDIVIYTELVRRAKGWKEVHELWPLMCKIKEQEMQLAGAMTLMDL</sequence>
<reference evidence="1 2" key="1">
    <citation type="journal article" date="2019" name="Nat. Ecol. Evol.">
        <title>Megaphylogeny resolves global patterns of mushroom evolution.</title>
        <authorList>
            <person name="Varga T."/>
            <person name="Krizsan K."/>
            <person name="Foldi C."/>
            <person name="Dima B."/>
            <person name="Sanchez-Garcia M."/>
            <person name="Sanchez-Ramirez S."/>
            <person name="Szollosi G.J."/>
            <person name="Szarkandi J.G."/>
            <person name="Papp V."/>
            <person name="Albert L."/>
            <person name="Andreopoulos W."/>
            <person name="Angelini C."/>
            <person name="Antonin V."/>
            <person name="Barry K.W."/>
            <person name="Bougher N.L."/>
            <person name="Buchanan P."/>
            <person name="Buyck B."/>
            <person name="Bense V."/>
            <person name="Catcheside P."/>
            <person name="Chovatia M."/>
            <person name="Cooper J."/>
            <person name="Damon W."/>
            <person name="Desjardin D."/>
            <person name="Finy P."/>
            <person name="Geml J."/>
            <person name="Haridas S."/>
            <person name="Hughes K."/>
            <person name="Justo A."/>
            <person name="Karasinski D."/>
            <person name="Kautmanova I."/>
            <person name="Kiss B."/>
            <person name="Kocsube S."/>
            <person name="Kotiranta H."/>
            <person name="LaButti K.M."/>
            <person name="Lechner B.E."/>
            <person name="Liimatainen K."/>
            <person name="Lipzen A."/>
            <person name="Lukacs Z."/>
            <person name="Mihaltcheva S."/>
            <person name="Morgado L.N."/>
            <person name="Niskanen T."/>
            <person name="Noordeloos M.E."/>
            <person name="Ohm R.A."/>
            <person name="Ortiz-Santana B."/>
            <person name="Ovrebo C."/>
            <person name="Racz N."/>
            <person name="Riley R."/>
            <person name="Savchenko A."/>
            <person name="Shiryaev A."/>
            <person name="Soop K."/>
            <person name="Spirin V."/>
            <person name="Szebenyi C."/>
            <person name="Tomsovsky M."/>
            <person name="Tulloss R.E."/>
            <person name="Uehling J."/>
            <person name="Grigoriev I.V."/>
            <person name="Vagvolgyi C."/>
            <person name="Papp T."/>
            <person name="Martin F.M."/>
            <person name="Miettinen O."/>
            <person name="Hibbett D.S."/>
            <person name="Nagy L.G."/>
        </authorList>
    </citation>
    <scope>NUCLEOTIDE SEQUENCE [LARGE SCALE GENOMIC DNA]</scope>
    <source>
        <strain evidence="1 2">NL-1719</strain>
    </source>
</reference>
<gene>
    <name evidence="1" type="ORF">BDN72DRAFT_961865</name>
</gene>
<protein>
    <submittedName>
        <fullName evidence="1">Uncharacterized protein</fullName>
    </submittedName>
</protein>